<keyword evidence="4 10" id="KW-0812">Transmembrane</keyword>
<dbReference type="InterPro" id="IPR027470">
    <property type="entry name" value="Cation_efflux_CTD"/>
</dbReference>
<dbReference type="InterPro" id="IPR050681">
    <property type="entry name" value="CDF/SLC30A"/>
</dbReference>
<feature type="transmembrane region" description="Helical" evidence="10">
    <location>
        <begin position="66"/>
        <end position="87"/>
    </location>
</feature>
<dbReference type="SUPFAM" id="SSF160240">
    <property type="entry name" value="Cation efflux protein cytoplasmic domain-like"/>
    <property type="match status" value="1"/>
</dbReference>
<evidence type="ECO:0000259" key="11">
    <source>
        <dbReference type="Pfam" id="PF01545"/>
    </source>
</evidence>
<keyword evidence="14" id="KW-1185">Reference proteome</keyword>
<evidence type="ECO:0000256" key="3">
    <source>
        <dbReference type="ARBA" id="ARBA00022448"/>
    </source>
</evidence>
<feature type="region of interest" description="Disordered" evidence="9">
    <location>
        <begin position="1"/>
        <end position="30"/>
    </location>
</feature>
<keyword evidence="3" id="KW-0813">Transport</keyword>
<name>M2SF84_9SPHN</name>
<evidence type="ECO:0000256" key="8">
    <source>
        <dbReference type="ARBA" id="ARBA00023136"/>
    </source>
</evidence>
<sequence>MAQRDHKDGQQHGHAHTHEHGSAHHHHHAPEVTEGNARAVGFAAILTGLFMLAEVAGGLVSGSLALLADAGHMLTDFGALAMSWLGFRLARRPADWRRTYGFDRFSVLVAFVNGLALFVIAAIICWEAFERLAAPAPVTGSVMLMVAAGGLLVNLIALKLLAGGDRHNLNIRAASLHVMGDLLGSVAAIGAALIIMATGWTPIDPILSILVALIILRGALQVARESAHILLEGAPEGLEANRVASDLTGHVADVMEVHHVHAWSISQRRPMLTLHARVTPGADHAAVRAGIRRRFEQEFEAEHVTIEVEEGVAPSGECDSGTEQCC</sequence>
<comment type="similarity">
    <text evidence="2">Belongs to the cation diffusion facilitator (CDF) transporter (TC 2.A.4) family. SLC30A subfamily.</text>
</comment>
<reference evidence="13 14" key="1">
    <citation type="journal article" date="2013" name="Genome Announc.">
        <title>Draft Genome Sequence of Strain JLT2015T, Belonging to the Family Sphingomonadaceae of the Alphaproteobacteria.</title>
        <authorList>
            <person name="Tang K."/>
            <person name="Liu K."/>
            <person name="Li S."/>
            <person name="Jiao N."/>
        </authorList>
    </citation>
    <scope>NUCLEOTIDE SEQUENCE [LARGE SCALE GENOMIC DNA]</scope>
    <source>
        <strain evidence="13 14">JLT2015</strain>
    </source>
</reference>
<dbReference type="Pfam" id="PF01545">
    <property type="entry name" value="Cation_efflux"/>
    <property type="match status" value="1"/>
</dbReference>
<keyword evidence="6 10" id="KW-1133">Transmembrane helix</keyword>
<evidence type="ECO:0000259" key="12">
    <source>
        <dbReference type="Pfam" id="PF16916"/>
    </source>
</evidence>
<dbReference type="GO" id="GO:0005385">
    <property type="term" value="F:zinc ion transmembrane transporter activity"/>
    <property type="evidence" value="ECO:0007669"/>
    <property type="project" value="TreeGrafter"/>
</dbReference>
<comment type="subcellular location">
    <subcellularLocation>
        <location evidence="1">Membrane</location>
        <topology evidence="1">Multi-pass membrane protein</topology>
    </subcellularLocation>
</comment>
<feature type="compositionally biased region" description="Basic and acidic residues" evidence="9">
    <location>
        <begin position="1"/>
        <end position="22"/>
    </location>
</feature>
<dbReference type="SUPFAM" id="SSF161111">
    <property type="entry name" value="Cation efflux protein transmembrane domain-like"/>
    <property type="match status" value="1"/>
</dbReference>
<dbReference type="InterPro" id="IPR002524">
    <property type="entry name" value="Cation_efflux"/>
</dbReference>
<evidence type="ECO:0000313" key="14">
    <source>
        <dbReference type="Proteomes" id="UP000011717"/>
    </source>
</evidence>
<gene>
    <name evidence="13" type="ORF">C725_0992</name>
</gene>
<dbReference type="Pfam" id="PF16916">
    <property type="entry name" value="ZT_dimer"/>
    <property type="match status" value="1"/>
</dbReference>
<feature type="transmembrane region" description="Helical" evidence="10">
    <location>
        <begin position="141"/>
        <end position="161"/>
    </location>
</feature>
<evidence type="ECO:0000313" key="13">
    <source>
        <dbReference type="EMBL" id="EMD84020.1"/>
    </source>
</evidence>
<keyword evidence="5" id="KW-0864">Zinc transport</keyword>
<dbReference type="InterPro" id="IPR027469">
    <property type="entry name" value="Cation_efflux_TMD_sf"/>
</dbReference>
<evidence type="ECO:0000256" key="7">
    <source>
        <dbReference type="ARBA" id="ARBA00023065"/>
    </source>
</evidence>
<protein>
    <submittedName>
        <fullName evidence="13">Cobalt-zinc-cadmium resistance protein CzcD</fullName>
    </submittedName>
</protein>
<dbReference type="PATRIC" id="fig|1234595.3.peg.993"/>
<evidence type="ECO:0000256" key="4">
    <source>
        <dbReference type="ARBA" id="ARBA00022692"/>
    </source>
</evidence>
<feature type="domain" description="Cation efflux protein transmembrane" evidence="11">
    <location>
        <begin position="43"/>
        <end position="231"/>
    </location>
</feature>
<evidence type="ECO:0000256" key="2">
    <source>
        <dbReference type="ARBA" id="ARBA00008873"/>
    </source>
</evidence>
<keyword evidence="8 10" id="KW-0472">Membrane</keyword>
<evidence type="ECO:0000256" key="6">
    <source>
        <dbReference type="ARBA" id="ARBA00022989"/>
    </source>
</evidence>
<dbReference type="Gene3D" id="1.20.1510.10">
    <property type="entry name" value="Cation efflux protein transmembrane domain"/>
    <property type="match status" value="1"/>
</dbReference>
<accession>M2SF84</accession>
<feature type="transmembrane region" description="Helical" evidence="10">
    <location>
        <begin position="107"/>
        <end position="129"/>
    </location>
</feature>
<dbReference type="InterPro" id="IPR058533">
    <property type="entry name" value="Cation_efflux_TM"/>
</dbReference>
<dbReference type="Proteomes" id="UP000011717">
    <property type="component" value="Unassembled WGS sequence"/>
</dbReference>
<dbReference type="NCBIfam" id="TIGR01297">
    <property type="entry name" value="CDF"/>
    <property type="match status" value="1"/>
</dbReference>
<dbReference type="EMBL" id="AMRV01000002">
    <property type="protein sequence ID" value="EMD84020.1"/>
    <property type="molecule type" value="Genomic_DNA"/>
</dbReference>
<proteinExistence type="inferred from homology"/>
<evidence type="ECO:0000256" key="1">
    <source>
        <dbReference type="ARBA" id="ARBA00004141"/>
    </source>
</evidence>
<feature type="domain" description="Cation efflux protein cytoplasmic" evidence="12">
    <location>
        <begin position="237"/>
        <end position="310"/>
    </location>
</feature>
<dbReference type="AlphaFoldDB" id="M2SF84"/>
<dbReference type="GO" id="GO:0005886">
    <property type="term" value="C:plasma membrane"/>
    <property type="evidence" value="ECO:0007669"/>
    <property type="project" value="TreeGrafter"/>
</dbReference>
<evidence type="ECO:0000256" key="9">
    <source>
        <dbReference type="SAM" id="MobiDB-lite"/>
    </source>
</evidence>
<dbReference type="PANTHER" id="PTHR11562">
    <property type="entry name" value="CATION EFFLUX PROTEIN/ ZINC TRANSPORTER"/>
    <property type="match status" value="1"/>
</dbReference>
<dbReference type="RefSeq" id="WP_008600528.1">
    <property type="nucleotide sequence ID" value="NZ_AMRV01000002.1"/>
</dbReference>
<evidence type="ECO:0000256" key="5">
    <source>
        <dbReference type="ARBA" id="ARBA00022906"/>
    </source>
</evidence>
<evidence type="ECO:0000256" key="10">
    <source>
        <dbReference type="SAM" id="Phobius"/>
    </source>
</evidence>
<organism evidence="13 14">
    <name type="scientific">Pacificimonas flava</name>
    <dbReference type="NCBI Taxonomy" id="1234595"/>
    <lineage>
        <taxon>Bacteria</taxon>
        <taxon>Pseudomonadati</taxon>
        <taxon>Pseudomonadota</taxon>
        <taxon>Alphaproteobacteria</taxon>
        <taxon>Sphingomonadales</taxon>
        <taxon>Sphingosinicellaceae</taxon>
        <taxon>Pacificimonas</taxon>
    </lineage>
</organism>
<keyword evidence="5" id="KW-0862">Zinc</keyword>
<feature type="transmembrane region" description="Helical" evidence="10">
    <location>
        <begin position="182"/>
        <end position="200"/>
    </location>
</feature>
<dbReference type="PANTHER" id="PTHR11562:SF17">
    <property type="entry name" value="RE54080P-RELATED"/>
    <property type="match status" value="1"/>
</dbReference>
<comment type="caution">
    <text evidence="13">The sequence shown here is derived from an EMBL/GenBank/DDBJ whole genome shotgun (WGS) entry which is preliminary data.</text>
</comment>
<keyword evidence="7" id="KW-0406">Ion transport</keyword>
<dbReference type="InterPro" id="IPR036837">
    <property type="entry name" value="Cation_efflux_CTD_sf"/>
</dbReference>
<dbReference type="OrthoDB" id="9809646at2"/>
<feature type="transmembrane region" description="Helical" evidence="10">
    <location>
        <begin position="39"/>
        <end position="60"/>
    </location>
</feature>